<dbReference type="AlphaFoldDB" id="A0A8E2DX43"/>
<dbReference type="Pfam" id="PF08241">
    <property type="entry name" value="Methyltransf_11"/>
    <property type="match status" value="1"/>
</dbReference>
<dbReference type="GO" id="GO:0032259">
    <property type="term" value="P:methylation"/>
    <property type="evidence" value="ECO:0007669"/>
    <property type="project" value="UniProtKB-KW"/>
</dbReference>
<reference evidence="2 3" key="1">
    <citation type="journal article" date="2016" name="Nat. Commun.">
        <title>Ectomycorrhizal ecology is imprinted in the genome of the dominant symbiotic fungus Cenococcum geophilum.</title>
        <authorList>
            <consortium name="DOE Joint Genome Institute"/>
            <person name="Peter M."/>
            <person name="Kohler A."/>
            <person name="Ohm R.A."/>
            <person name="Kuo A."/>
            <person name="Krutzmann J."/>
            <person name="Morin E."/>
            <person name="Arend M."/>
            <person name="Barry K.W."/>
            <person name="Binder M."/>
            <person name="Choi C."/>
            <person name="Clum A."/>
            <person name="Copeland A."/>
            <person name="Grisel N."/>
            <person name="Haridas S."/>
            <person name="Kipfer T."/>
            <person name="LaButti K."/>
            <person name="Lindquist E."/>
            <person name="Lipzen A."/>
            <person name="Maire R."/>
            <person name="Meier B."/>
            <person name="Mihaltcheva S."/>
            <person name="Molinier V."/>
            <person name="Murat C."/>
            <person name="Poggeler S."/>
            <person name="Quandt C.A."/>
            <person name="Sperisen C."/>
            <person name="Tritt A."/>
            <person name="Tisserant E."/>
            <person name="Crous P.W."/>
            <person name="Henrissat B."/>
            <person name="Nehls U."/>
            <person name="Egli S."/>
            <person name="Spatafora J.W."/>
            <person name="Grigoriev I.V."/>
            <person name="Martin F.M."/>
        </authorList>
    </citation>
    <scope>NUCLEOTIDE SEQUENCE [LARGE SCALE GENOMIC DNA]</scope>
    <source>
        <strain evidence="2 3">CBS 459.81</strain>
    </source>
</reference>
<gene>
    <name evidence="2" type="ORF">K432DRAFT_313091</name>
</gene>
<dbReference type="Gene3D" id="3.40.50.150">
    <property type="entry name" value="Vaccinia Virus protein VP39"/>
    <property type="match status" value="1"/>
</dbReference>
<protein>
    <submittedName>
        <fullName evidence="2">S-adenosyl-L-methionine-dependent methyltransferase</fullName>
    </submittedName>
</protein>
<dbReference type="InterPro" id="IPR013216">
    <property type="entry name" value="Methyltransf_11"/>
</dbReference>
<dbReference type="GO" id="GO:0008757">
    <property type="term" value="F:S-adenosylmethionine-dependent methyltransferase activity"/>
    <property type="evidence" value="ECO:0007669"/>
    <property type="project" value="InterPro"/>
</dbReference>
<name>A0A8E2DX43_9PEZI</name>
<evidence type="ECO:0000313" key="2">
    <source>
        <dbReference type="EMBL" id="OCK73326.1"/>
    </source>
</evidence>
<dbReference type="InterPro" id="IPR029063">
    <property type="entry name" value="SAM-dependent_MTases_sf"/>
</dbReference>
<sequence>MSANGDAWSANAKAYANLPKDKEGPHIAPSAALLKRMDEALPISQATAILDVGCGPGTTIGMLIEQYHLQIPPEARLIASDFSAGMVEQVQERKKREAGNSTWEGLETIVADAQDLSGIEDASISHVMGSLVYNLLPERREALAAAYRVLKPGGVLCTATWVSVEWMDLMGLAAKIVRPNSGPKFTFPADWGSTEAIQAEFEAVGLNNVHVEYANAFMGVDDPSPFINGFIRGNNPGTLFYVGGYSADELDRFCEQWLKLVKERHPESPRKLKGVFCVSIGRK</sequence>
<dbReference type="SUPFAM" id="SSF53335">
    <property type="entry name" value="S-adenosyl-L-methionine-dependent methyltransferases"/>
    <property type="match status" value="1"/>
</dbReference>
<dbReference type="CDD" id="cd02440">
    <property type="entry name" value="AdoMet_MTases"/>
    <property type="match status" value="1"/>
</dbReference>
<keyword evidence="2" id="KW-0808">Transferase</keyword>
<proteinExistence type="predicted"/>
<accession>A0A8E2DX43</accession>
<dbReference type="Proteomes" id="UP000250266">
    <property type="component" value="Unassembled WGS sequence"/>
</dbReference>
<keyword evidence="3" id="KW-1185">Reference proteome</keyword>
<dbReference type="OrthoDB" id="2013972at2759"/>
<evidence type="ECO:0000313" key="3">
    <source>
        <dbReference type="Proteomes" id="UP000250266"/>
    </source>
</evidence>
<organism evidence="2 3">
    <name type="scientific">Lepidopterella palustris CBS 459.81</name>
    <dbReference type="NCBI Taxonomy" id="1314670"/>
    <lineage>
        <taxon>Eukaryota</taxon>
        <taxon>Fungi</taxon>
        <taxon>Dikarya</taxon>
        <taxon>Ascomycota</taxon>
        <taxon>Pezizomycotina</taxon>
        <taxon>Dothideomycetes</taxon>
        <taxon>Pleosporomycetidae</taxon>
        <taxon>Mytilinidiales</taxon>
        <taxon>Argynnaceae</taxon>
        <taxon>Lepidopterella</taxon>
    </lineage>
</organism>
<dbReference type="PANTHER" id="PTHR43591">
    <property type="entry name" value="METHYLTRANSFERASE"/>
    <property type="match status" value="1"/>
</dbReference>
<keyword evidence="2" id="KW-0489">Methyltransferase</keyword>
<evidence type="ECO:0000259" key="1">
    <source>
        <dbReference type="Pfam" id="PF08241"/>
    </source>
</evidence>
<feature type="domain" description="Methyltransferase type 11" evidence="1">
    <location>
        <begin position="50"/>
        <end position="157"/>
    </location>
</feature>
<dbReference type="EMBL" id="KV745826">
    <property type="protein sequence ID" value="OCK73326.1"/>
    <property type="molecule type" value="Genomic_DNA"/>
</dbReference>